<keyword evidence="5" id="KW-0961">Cell wall biogenesis/degradation</keyword>
<evidence type="ECO:0000256" key="2">
    <source>
        <dbReference type="ARBA" id="ARBA00010860"/>
    </source>
</evidence>
<feature type="signal peptide" evidence="6">
    <location>
        <begin position="1"/>
        <end position="25"/>
    </location>
</feature>
<evidence type="ECO:0000313" key="8">
    <source>
        <dbReference type="EMBL" id="GAA4350938.1"/>
    </source>
</evidence>
<reference evidence="9" key="1">
    <citation type="journal article" date="2019" name="Int. J. Syst. Evol. Microbiol.">
        <title>The Global Catalogue of Microorganisms (GCM) 10K type strain sequencing project: providing services to taxonomists for standard genome sequencing and annotation.</title>
        <authorList>
            <consortium name="The Broad Institute Genomics Platform"/>
            <consortium name="The Broad Institute Genome Sequencing Center for Infectious Disease"/>
            <person name="Wu L."/>
            <person name="Ma J."/>
        </authorList>
    </citation>
    <scope>NUCLEOTIDE SEQUENCE [LARGE SCALE GENOMIC DNA]</scope>
    <source>
        <strain evidence="9">JCM 17727</strain>
    </source>
</reference>
<evidence type="ECO:0000256" key="5">
    <source>
        <dbReference type="ARBA" id="ARBA00023316"/>
    </source>
</evidence>
<dbReference type="PANTHER" id="PTHR30404:SF6">
    <property type="entry name" value="N-ACETYLMURAMOYL-L-ALANINE AMIDASE AMIB"/>
    <property type="match status" value="1"/>
</dbReference>
<evidence type="ECO:0000256" key="6">
    <source>
        <dbReference type="SAM" id="SignalP"/>
    </source>
</evidence>
<comment type="similarity">
    <text evidence="2">Belongs to the N-acetylmuramoyl-L-alanine amidase 3 family.</text>
</comment>
<dbReference type="EMBL" id="BAABFU010000002">
    <property type="protein sequence ID" value="GAA4350938.1"/>
    <property type="molecule type" value="Genomic_DNA"/>
</dbReference>
<dbReference type="Pfam" id="PF01520">
    <property type="entry name" value="Amidase_3"/>
    <property type="match status" value="1"/>
</dbReference>
<evidence type="ECO:0000256" key="1">
    <source>
        <dbReference type="ARBA" id="ARBA00001561"/>
    </source>
</evidence>
<dbReference type="SMART" id="SM00646">
    <property type="entry name" value="Ami_3"/>
    <property type="match status" value="1"/>
</dbReference>
<evidence type="ECO:0000259" key="7">
    <source>
        <dbReference type="PROSITE" id="PS51782"/>
    </source>
</evidence>
<dbReference type="CDD" id="cd02696">
    <property type="entry name" value="MurNAc-LAA"/>
    <property type="match status" value="1"/>
</dbReference>
<dbReference type="Gene3D" id="3.10.350.10">
    <property type="entry name" value="LysM domain"/>
    <property type="match status" value="1"/>
</dbReference>
<dbReference type="Gene3D" id="3.40.630.40">
    <property type="entry name" value="Zn-dependent exopeptidases"/>
    <property type="match status" value="1"/>
</dbReference>
<dbReference type="PROSITE" id="PS51782">
    <property type="entry name" value="LYSM"/>
    <property type="match status" value="1"/>
</dbReference>
<gene>
    <name evidence="8" type="primary">amiB</name>
    <name evidence="8" type="ORF">GCM10023150_17220</name>
</gene>
<accession>A0ABP8I435</accession>
<dbReference type="InterPro" id="IPR036779">
    <property type="entry name" value="LysM_dom_sf"/>
</dbReference>
<name>A0ABP8I435_9GAMM</name>
<proteinExistence type="inferred from homology"/>
<evidence type="ECO:0000313" key="9">
    <source>
        <dbReference type="Proteomes" id="UP001501294"/>
    </source>
</evidence>
<dbReference type="CDD" id="cd00118">
    <property type="entry name" value="LysM"/>
    <property type="match status" value="1"/>
</dbReference>
<dbReference type="InterPro" id="IPR021731">
    <property type="entry name" value="AMIN_dom"/>
</dbReference>
<comment type="catalytic activity">
    <reaction evidence="1">
        <text>Hydrolyzes the link between N-acetylmuramoyl residues and L-amino acid residues in certain cell-wall glycopeptides.</text>
        <dbReference type="EC" id="3.5.1.28"/>
    </reaction>
</comment>
<dbReference type="Proteomes" id="UP001501294">
    <property type="component" value="Unassembled WGS sequence"/>
</dbReference>
<protein>
    <recommendedName>
        <fullName evidence="3">N-acetylmuramoyl-L-alanine amidase</fullName>
        <ecNumber evidence="3">3.5.1.28</ecNumber>
    </recommendedName>
</protein>
<feature type="chain" id="PRO_5045195848" description="N-acetylmuramoyl-L-alanine amidase" evidence="6">
    <location>
        <begin position="26"/>
        <end position="440"/>
    </location>
</feature>
<keyword evidence="6" id="KW-0732">Signal</keyword>
<dbReference type="InterPro" id="IPR050695">
    <property type="entry name" value="N-acetylmuramoyl_amidase_3"/>
</dbReference>
<keyword evidence="9" id="KW-1185">Reference proteome</keyword>
<comment type="caution">
    <text evidence="8">The sequence shown here is derived from an EMBL/GenBank/DDBJ whole genome shotgun (WGS) entry which is preliminary data.</text>
</comment>
<dbReference type="Gene3D" id="2.60.40.3500">
    <property type="match status" value="1"/>
</dbReference>
<keyword evidence="4" id="KW-0378">Hydrolase</keyword>
<dbReference type="Pfam" id="PF11741">
    <property type="entry name" value="AMIN"/>
    <property type="match status" value="1"/>
</dbReference>
<dbReference type="SUPFAM" id="SSF54106">
    <property type="entry name" value="LysM domain"/>
    <property type="match status" value="1"/>
</dbReference>
<dbReference type="SMART" id="SM00257">
    <property type="entry name" value="LysM"/>
    <property type="match status" value="1"/>
</dbReference>
<dbReference type="Pfam" id="PF01476">
    <property type="entry name" value="LysM"/>
    <property type="match status" value="1"/>
</dbReference>
<dbReference type="EC" id="3.5.1.28" evidence="3"/>
<dbReference type="InterPro" id="IPR018392">
    <property type="entry name" value="LysM"/>
</dbReference>
<evidence type="ECO:0000256" key="3">
    <source>
        <dbReference type="ARBA" id="ARBA00011901"/>
    </source>
</evidence>
<organism evidence="8 9">
    <name type="scientific">Kangiella taiwanensis</name>
    <dbReference type="NCBI Taxonomy" id="1079179"/>
    <lineage>
        <taxon>Bacteria</taxon>
        <taxon>Pseudomonadati</taxon>
        <taxon>Pseudomonadota</taxon>
        <taxon>Gammaproteobacteria</taxon>
        <taxon>Kangiellales</taxon>
        <taxon>Kangiellaceae</taxon>
        <taxon>Kangiella</taxon>
    </lineage>
</organism>
<dbReference type="SUPFAM" id="SSF53187">
    <property type="entry name" value="Zn-dependent exopeptidases"/>
    <property type="match status" value="1"/>
</dbReference>
<dbReference type="PANTHER" id="PTHR30404">
    <property type="entry name" value="N-ACETYLMURAMOYL-L-ALANINE AMIDASE"/>
    <property type="match status" value="1"/>
</dbReference>
<sequence>MTMIKTKLTRTLLAATLMFGFAAQAAVIKSMRFWQSPESTRVVFDLTSPVEHELTVLKNPDRIVVDIPESRVSVDLSQLEIKSDLVKRVRQSKPPKEGVLRLVLDLTKSAEPKSFSLKPYQEYGDRLVIDLVDEKREVIKPPESATGADRDIVIAVDAGHGGEDPGAMGPSGTREKDIVLMLSKELVSAINAVDGLKAVMVRKGDYYIPHRQRTDIARKHRADLFVSVHADGFKSPHAKGASVWVLNLYGAKSEVARWMKLQEEKSELLGGVDSTVMLSEYDNSVRSVLLDLQMESSIAESFKVGREVHSAMKRVAPKMHKNYVEENSLLVLKNPDIPSILVESGFISNPGEERLLKTSSYRRKLAGAVKDGIVGYFKQHAPDGTKFASLYRKNIYHVKRGDSLIKVAKRFNTSVNEIKKANKMTSNTVRIGQKLVIPRS</sequence>
<feature type="domain" description="LysM" evidence="7">
    <location>
        <begin position="394"/>
        <end position="437"/>
    </location>
</feature>
<dbReference type="InterPro" id="IPR002508">
    <property type="entry name" value="MurNAc-LAA_cat"/>
</dbReference>
<evidence type="ECO:0000256" key="4">
    <source>
        <dbReference type="ARBA" id="ARBA00022801"/>
    </source>
</evidence>